<dbReference type="Gene3D" id="3.40.50.10890">
    <property type="match status" value="1"/>
</dbReference>
<dbReference type="SUPFAM" id="SSF56281">
    <property type="entry name" value="Metallo-hydrolase/oxidoreductase"/>
    <property type="match status" value="1"/>
</dbReference>
<evidence type="ECO:0000256" key="1">
    <source>
        <dbReference type="ARBA" id="ARBA00022801"/>
    </source>
</evidence>
<dbReference type="Pfam" id="PF10996">
    <property type="entry name" value="Beta-Casp"/>
    <property type="match status" value="1"/>
</dbReference>
<dbReference type="Proteomes" id="UP000823910">
    <property type="component" value="Unassembled WGS sequence"/>
</dbReference>
<evidence type="ECO:0000313" key="5">
    <source>
        <dbReference type="Proteomes" id="UP000823910"/>
    </source>
</evidence>
<dbReference type="Gene3D" id="3.60.15.10">
    <property type="entry name" value="Ribonuclease Z/Hydroxyacylglutathione hydrolase-like"/>
    <property type="match status" value="1"/>
</dbReference>
<dbReference type="InterPro" id="IPR036866">
    <property type="entry name" value="RibonucZ/Hydroxyglut_hydro"/>
</dbReference>
<name>A0A9D2MZZ2_9FIRM</name>
<dbReference type="PANTHER" id="PTHR11203">
    <property type="entry name" value="CLEAVAGE AND POLYADENYLATION SPECIFICITY FACTOR FAMILY MEMBER"/>
    <property type="match status" value="1"/>
</dbReference>
<gene>
    <name evidence="4" type="ORF">H9704_09830</name>
</gene>
<dbReference type="InterPro" id="IPR050698">
    <property type="entry name" value="MBL"/>
</dbReference>
<dbReference type="PANTHER" id="PTHR11203:SF37">
    <property type="entry name" value="INTEGRATOR COMPLEX SUBUNIT 11"/>
    <property type="match status" value="1"/>
</dbReference>
<protein>
    <submittedName>
        <fullName evidence="4">MBL fold metallo-hydrolase</fullName>
    </submittedName>
</protein>
<reference evidence="4" key="2">
    <citation type="submission" date="2021-04" db="EMBL/GenBank/DDBJ databases">
        <authorList>
            <person name="Gilroy R."/>
        </authorList>
    </citation>
    <scope>NUCLEOTIDE SEQUENCE</scope>
    <source>
        <strain evidence="4">CHK180-15479</strain>
    </source>
</reference>
<dbReference type="SMART" id="SM00849">
    <property type="entry name" value="Lactamase_B"/>
    <property type="match status" value="1"/>
</dbReference>
<keyword evidence="1" id="KW-0378">Hydrolase</keyword>
<comment type="caution">
    <text evidence="4">The sequence shown here is derived from an EMBL/GenBank/DDBJ whole genome shotgun (WGS) entry which is preliminary data.</text>
</comment>
<dbReference type="InterPro" id="IPR011108">
    <property type="entry name" value="RMMBL"/>
</dbReference>
<organism evidence="4 5">
    <name type="scientific">Candidatus Enterocloster excrementipullorum</name>
    <dbReference type="NCBI Taxonomy" id="2838559"/>
    <lineage>
        <taxon>Bacteria</taxon>
        <taxon>Bacillati</taxon>
        <taxon>Bacillota</taxon>
        <taxon>Clostridia</taxon>
        <taxon>Lachnospirales</taxon>
        <taxon>Lachnospiraceae</taxon>
        <taxon>Enterocloster</taxon>
    </lineage>
</organism>
<dbReference type="CDD" id="cd16295">
    <property type="entry name" value="TTHA0252-CPSF-like_MBL-fold"/>
    <property type="match status" value="1"/>
</dbReference>
<feature type="domain" description="Metallo-beta-lactamase" evidence="2">
    <location>
        <begin position="15"/>
        <end position="247"/>
    </location>
</feature>
<dbReference type="EMBL" id="DWWT01000047">
    <property type="protein sequence ID" value="HJC06438.1"/>
    <property type="molecule type" value="Genomic_DNA"/>
</dbReference>
<feature type="domain" description="Beta-Casp" evidence="3">
    <location>
        <begin position="252"/>
        <end position="381"/>
    </location>
</feature>
<dbReference type="Pfam" id="PF16661">
    <property type="entry name" value="Lactamase_B_6"/>
    <property type="match status" value="1"/>
</dbReference>
<accession>A0A9D2MZZ2</accession>
<reference evidence="4" key="1">
    <citation type="journal article" date="2021" name="PeerJ">
        <title>Extensive microbial diversity within the chicken gut microbiome revealed by metagenomics and culture.</title>
        <authorList>
            <person name="Gilroy R."/>
            <person name="Ravi A."/>
            <person name="Getino M."/>
            <person name="Pursley I."/>
            <person name="Horton D.L."/>
            <person name="Alikhan N.F."/>
            <person name="Baker D."/>
            <person name="Gharbi K."/>
            <person name="Hall N."/>
            <person name="Watson M."/>
            <person name="Adriaenssens E.M."/>
            <person name="Foster-Nyarko E."/>
            <person name="Jarju S."/>
            <person name="Secka A."/>
            <person name="Antonio M."/>
            <person name="Oren A."/>
            <person name="Chaudhuri R.R."/>
            <person name="La Ragione R."/>
            <person name="Hildebrand F."/>
            <person name="Pallen M.J."/>
        </authorList>
    </citation>
    <scope>NUCLEOTIDE SEQUENCE</scope>
    <source>
        <strain evidence="4">CHK180-15479</strain>
    </source>
</reference>
<dbReference type="GO" id="GO:0004521">
    <property type="term" value="F:RNA endonuclease activity"/>
    <property type="evidence" value="ECO:0007669"/>
    <property type="project" value="TreeGrafter"/>
</dbReference>
<sequence length="535" mass="59885">MQMKLTFIGADHQVTGSCHFLEVGEMKVLIDCGMEQGNIQYKNAELPVPYSDIDYVFLTHAHIDHAGMLPWIYARGFRGRVIATYATVDLCGIMLRDSAHIQEMEAEWKNRKARRAGREQVEALYTTQDAENVLEHFEGVAYGQMFKLNSNLTLRFTDVGHLLGSASIEIWATEDGQTRKIVFSGDIGNKNKPLIRDPQYISQGDYVVMESTYGDRYHKKGEDHIGRLAGIIQETLDRQGNVVIPAFAVGRTQELLYMIRHIKEAGLVKGHGDFPVYVDSPLAVEATHVFKENMLECYDEETKALVERGINPIDFPGLTLSISSEESKNINFDMTPKVIISAAGMCDAGRVRHHLKHNLWRQECTVVFAGYQAEGTLGRLLQDGAETVKIFGEEINVRAHIETMDGISGHADRDGLIAWISSFEEPPRYVFVVHGSESSCVAFTDALTAQMGLQARAPFSGSQFDLLKGCWIKETEGVPVDKETAGRRKVTGVYTRLVDAGQMLMDVIKRNEGGANRDLTKFTEQILALCEKWNR</sequence>
<dbReference type="Pfam" id="PF07521">
    <property type="entry name" value="RMMBL"/>
    <property type="match status" value="1"/>
</dbReference>
<dbReference type="SMART" id="SM01027">
    <property type="entry name" value="Beta-Casp"/>
    <property type="match status" value="1"/>
</dbReference>
<evidence type="ECO:0000313" key="4">
    <source>
        <dbReference type="EMBL" id="HJC06438.1"/>
    </source>
</evidence>
<dbReference type="GO" id="GO:0016787">
    <property type="term" value="F:hydrolase activity"/>
    <property type="evidence" value="ECO:0007669"/>
    <property type="project" value="UniProtKB-KW"/>
</dbReference>
<dbReference type="InterPro" id="IPR001279">
    <property type="entry name" value="Metallo-B-lactamas"/>
</dbReference>
<dbReference type="InterPro" id="IPR022712">
    <property type="entry name" value="Beta_Casp"/>
</dbReference>
<evidence type="ECO:0000259" key="3">
    <source>
        <dbReference type="SMART" id="SM01027"/>
    </source>
</evidence>
<dbReference type="AlphaFoldDB" id="A0A9D2MZZ2"/>
<proteinExistence type="predicted"/>
<evidence type="ECO:0000259" key="2">
    <source>
        <dbReference type="SMART" id="SM00849"/>
    </source>
</evidence>